<dbReference type="OrthoDB" id="1846031at2"/>
<dbReference type="PROSITE" id="PS50983">
    <property type="entry name" value="FE_B12_PBP"/>
    <property type="match status" value="1"/>
</dbReference>
<gene>
    <name evidence="7" type="ORF">CPE01_19470</name>
</gene>
<protein>
    <submittedName>
        <fullName evidence="7">Periplasmic binding protein</fullName>
    </submittedName>
</protein>
<keyword evidence="8" id="KW-1185">Reference proteome</keyword>
<dbReference type="GO" id="GO:1901678">
    <property type="term" value="P:iron coordination entity transport"/>
    <property type="evidence" value="ECO:0007669"/>
    <property type="project" value="UniProtKB-ARBA"/>
</dbReference>
<comment type="similarity">
    <text evidence="2">Belongs to the bacterial solute-binding protein 8 family.</text>
</comment>
<comment type="subcellular location">
    <subcellularLocation>
        <location evidence="1">Cell envelope</location>
    </subcellularLocation>
</comment>
<feature type="domain" description="Fe/B12 periplasmic-binding" evidence="6">
    <location>
        <begin position="78"/>
        <end position="360"/>
    </location>
</feature>
<evidence type="ECO:0000259" key="6">
    <source>
        <dbReference type="PROSITE" id="PS50983"/>
    </source>
</evidence>
<keyword evidence="3" id="KW-0813">Transport</keyword>
<name>A0A510UU48_9CELL</name>
<sequence length="364" mass="37719">MSSALPRARRRALRPLQYAAVVAATALALTACGSDGPTGGDATAGGSTPTADAPAADLFPVTIPNTFGATTVESKPERVATVNWGNHDVPIALGIVPVGIQKSTYGDDDTDGVLPWTFEALEAIGGTDENLPTLFDETAGIPFESVANTEPDVILAAYSGLSKEDWTTLQGIAPTVSYPNAAWGTNWRDMALIDGQALGLADEAQALIDDVEATIAEGLAARPDIEGKTFAYVWIDQANASKISLYTPLDSRVQLVNDLGMTDAPSVVDLASDTDAFYVELSAEQADVLSDVDVLVAYGDDSTLAALQADPLLSKIPAVARGSVAVVPDATPLAAATSGPTILSVPWALDDYLDLFQAAAEKVG</sequence>
<dbReference type="SUPFAM" id="SSF53807">
    <property type="entry name" value="Helical backbone' metal receptor"/>
    <property type="match status" value="1"/>
</dbReference>
<dbReference type="PANTHER" id="PTHR30532">
    <property type="entry name" value="IRON III DICITRATE-BINDING PERIPLASMIC PROTEIN"/>
    <property type="match status" value="1"/>
</dbReference>
<evidence type="ECO:0000313" key="7">
    <source>
        <dbReference type="EMBL" id="GEK18214.1"/>
    </source>
</evidence>
<dbReference type="Pfam" id="PF01497">
    <property type="entry name" value="Peripla_BP_2"/>
    <property type="match status" value="1"/>
</dbReference>
<proteinExistence type="inferred from homology"/>
<comment type="caution">
    <text evidence="7">The sequence shown here is derived from an EMBL/GenBank/DDBJ whole genome shotgun (WGS) entry which is preliminary data.</text>
</comment>
<organism evidence="7 8">
    <name type="scientific">Cellulomonas persica</name>
    <dbReference type="NCBI Taxonomy" id="76861"/>
    <lineage>
        <taxon>Bacteria</taxon>
        <taxon>Bacillati</taxon>
        <taxon>Actinomycetota</taxon>
        <taxon>Actinomycetes</taxon>
        <taxon>Micrococcales</taxon>
        <taxon>Cellulomonadaceae</taxon>
        <taxon>Cellulomonas</taxon>
    </lineage>
</organism>
<feature type="signal peptide" evidence="5">
    <location>
        <begin position="1"/>
        <end position="33"/>
    </location>
</feature>
<feature type="chain" id="PRO_5039166592" evidence="5">
    <location>
        <begin position="34"/>
        <end position="364"/>
    </location>
</feature>
<evidence type="ECO:0000256" key="4">
    <source>
        <dbReference type="ARBA" id="ARBA00022729"/>
    </source>
</evidence>
<reference evidence="7 8" key="1">
    <citation type="submission" date="2019-07" db="EMBL/GenBank/DDBJ databases">
        <title>Whole genome shotgun sequence of Cellulomonas persica NBRC 101101.</title>
        <authorList>
            <person name="Hosoyama A."/>
            <person name="Uohara A."/>
            <person name="Ohji S."/>
            <person name="Ichikawa N."/>
        </authorList>
    </citation>
    <scope>NUCLEOTIDE SEQUENCE [LARGE SCALE GENOMIC DNA]</scope>
    <source>
        <strain evidence="7 8">NBRC 101101</strain>
    </source>
</reference>
<dbReference type="RefSeq" id="WP_146806452.1">
    <property type="nucleotide sequence ID" value="NZ_BJUA01000008.1"/>
</dbReference>
<dbReference type="InterPro" id="IPR051313">
    <property type="entry name" value="Bact_iron-sidero_bind"/>
</dbReference>
<evidence type="ECO:0000256" key="3">
    <source>
        <dbReference type="ARBA" id="ARBA00022448"/>
    </source>
</evidence>
<accession>A0A510UU48</accession>
<dbReference type="CDD" id="cd01146">
    <property type="entry name" value="FhuD"/>
    <property type="match status" value="1"/>
</dbReference>
<evidence type="ECO:0000313" key="8">
    <source>
        <dbReference type="Proteomes" id="UP000321386"/>
    </source>
</evidence>
<dbReference type="PROSITE" id="PS51257">
    <property type="entry name" value="PROKAR_LIPOPROTEIN"/>
    <property type="match status" value="1"/>
</dbReference>
<evidence type="ECO:0000256" key="2">
    <source>
        <dbReference type="ARBA" id="ARBA00008814"/>
    </source>
</evidence>
<dbReference type="GO" id="GO:0030288">
    <property type="term" value="C:outer membrane-bounded periplasmic space"/>
    <property type="evidence" value="ECO:0007669"/>
    <property type="project" value="TreeGrafter"/>
</dbReference>
<dbReference type="Proteomes" id="UP000321386">
    <property type="component" value="Unassembled WGS sequence"/>
</dbReference>
<dbReference type="AlphaFoldDB" id="A0A510UU48"/>
<dbReference type="Gene3D" id="3.40.50.1980">
    <property type="entry name" value="Nitrogenase molybdenum iron protein domain"/>
    <property type="match status" value="2"/>
</dbReference>
<evidence type="ECO:0000256" key="5">
    <source>
        <dbReference type="SAM" id="SignalP"/>
    </source>
</evidence>
<dbReference type="InterPro" id="IPR002491">
    <property type="entry name" value="ABC_transptr_periplasmic_BD"/>
</dbReference>
<evidence type="ECO:0000256" key="1">
    <source>
        <dbReference type="ARBA" id="ARBA00004196"/>
    </source>
</evidence>
<dbReference type="EMBL" id="BJUA01000008">
    <property type="protein sequence ID" value="GEK18214.1"/>
    <property type="molecule type" value="Genomic_DNA"/>
</dbReference>
<dbReference type="PANTHER" id="PTHR30532:SF24">
    <property type="entry name" value="FERRIC ENTEROBACTIN-BINDING PERIPLASMIC PROTEIN FEPB"/>
    <property type="match status" value="1"/>
</dbReference>
<keyword evidence="4 5" id="KW-0732">Signal</keyword>